<name>A0ABR0MCV1_GOSAR</name>
<reference evidence="2 3" key="1">
    <citation type="submission" date="2023-03" db="EMBL/GenBank/DDBJ databases">
        <title>WGS of Gossypium arboreum.</title>
        <authorList>
            <person name="Yu D."/>
        </authorList>
    </citation>
    <scope>NUCLEOTIDE SEQUENCE [LARGE SCALE GENOMIC DNA]</scope>
    <source>
        <tissue evidence="2">Leaf</tissue>
    </source>
</reference>
<protein>
    <submittedName>
        <fullName evidence="2">Uncharacterized protein</fullName>
    </submittedName>
</protein>
<proteinExistence type="predicted"/>
<sequence length="94" mass="10014">MPPRCVNVRASAQEDGTSSAPPISPCRANIPDEGVGPLMEAMVEAFQQIASANPAPISVNRGLSFEHLRALGGCGMERRRRKINICGIHGNYGI</sequence>
<evidence type="ECO:0000313" key="3">
    <source>
        <dbReference type="Proteomes" id="UP001358586"/>
    </source>
</evidence>
<comment type="caution">
    <text evidence="2">The sequence shown here is derived from an EMBL/GenBank/DDBJ whole genome shotgun (WGS) entry which is preliminary data.</text>
</comment>
<evidence type="ECO:0000256" key="1">
    <source>
        <dbReference type="SAM" id="MobiDB-lite"/>
    </source>
</evidence>
<dbReference type="Proteomes" id="UP001358586">
    <property type="component" value="Chromosome 13"/>
</dbReference>
<evidence type="ECO:0000313" key="2">
    <source>
        <dbReference type="EMBL" id="KAK5770966.1"/>
    </source>
</evidence>
<gene>
    <name evidence="2" type="ORF">PVK06_047131</name>
</gene>
<organism evidence="2 3">
    <name type="scientific">Gossypium arboreum</name>
    <name type="common">Tree cotton</name>
    <name type="synonym">Gossypium nanking</name>
    <dbReference type="NCBI Taxonomy" id="29729"/>
    <lineage>
        <taxon>Eukaryota</taxon>
        <taxon>Viridiplantae</taxon>
        <taxon>Streptophyta</taxon>
        <taxon>Embryophyta</taxon>
        <taxon>Tracheophyta</taxon>
        <taxon>Spermatophyta</taxon>
        <taxon>Magnoliopsida</taxon>
        <taxon>eudicotyledons</taxon>
        <taxon>Gunneridae</taxon>
        <taxon>Pentapetalae</taxon>
        <taxon>rosids</taxon>
        <taxon>malvids</taxon>
        <taxon>Malvales</taxon>
        <taxon>Malvaceae</taxon>
        <taxon>Malvoideae</taxon>
        <taxon>Gossypium</taxon>
    </lineage>
</organism>
<accession>A0ABR0MCV1</accession>
<dbReference type="EMBL" id="JARKNE010000013">
    <property type="protein sequence ID" value="KAK5770966.1"/>
    <property type="molecule type" value="Genomic_DNA"/>
</dbReference>
<feature type="region of interest" description="Disordered" evidence="1">
    <location>
        <begin position="1"/>
        <end position="29"/>
    </location>
</feature>
<keyword evidence="3" id="KW-1185">Reference proteome</keyword>